<protein>
    <submittedName>
        <fullName evidence="8">Protein kinase</fullName>
    </submittedName>
</protein>
<accession>A0ABX1YC29</accession>
<dbReference type="PROSITE" id="PS00107">
    <property type="entry name" value="PROTEIN_KINASE_ATP"/>
    <property type="match status" value="1"/>
</dbReference>
<dbReference type="Gene3D" id="1.10.510.10">
    <property type="entry name" value="Transferase(Phosphotransferase) domain 1"/>
    <property type="match status" value="1"/>
</dbReference>
<dbReference type="InterPro" id="IPR050339">
    <property type="entry name" value="CC_SR_Kinase"/>
</dbReference>
<evidence type="ECO:0000256" key="3">
    <source>
        <dbReference type="ARBA" id="ARBA00022777"/>
    </source>
</evidence>
<evidence type="ECO:0000256" key="1">
    <source>
        <dbReference type="ARBA" id="ARBA00022679"/>
    </source>
</evidence>
<dbReference type="InterPro" id="IPR000719">
    <property type="entry name" value="Prot_kinase_dom"/>
</dbReference>
<dbReference type="GO" id="GO:0016301">
    <property type="term" value="F:kinase activity"/>
    <property type="evidence" value="ECO:0007669"/>
    <property type="project" value="UniProtKB-KW"/>
</dbReference>
<dbReference type="EMBL" id="WHOB01000018">
    <property type="protein sequence ID" value="NOU78393.1"/>
    <property type="molecule type" value="Genomic_DNA"/>
</dbReference>
<keyword evidence="4 6" id="KW-0067">ATP-binding</keyword>
<evidence type="ECO:0000256" key="5">
    <source>
        <dbReference type="ARBA" id="ARBA00037982"/>
    </source>
</evidence>
<proteinExistence type="inferred from homology"/>
<keyword evidence="3 8" id="KW-0418">Kinase</keyword>
<dbReference type="PROSITE" id="PS00108">
    <property type="entry name" value="PROTEIN_KINASE_ST"/>
    <property type="match status" value="1"/>
</dbReference>
<feature type="binding site" evidence="6">
    <location>
        <position position="56"/>
    </location>
    <ligand>
        <name>ATP</name>
        <dbReference type="ChEBI" id="CHEBI:30616"/>
    </ligand>
</feature>
<organism evidence="8 9">
    <name type="scientific">Paenibacillus phytohabitans</name>
    <dbReference type="NCBI Taxonomy" id="2654978"/>
    <lineage>
        <taxon>Bacteria</taxon>
        <taxon>Bacillati</taxon>
        <taxon>Bacillota</taxon>
        <taxon>Bacilli</taxon>
        <taxon>Bacillales</taxon>
        <taxon>Paenibacillaceae</taxon>
        <taxon>Paenibacillus</taxon>
    </lineage>
</organism>
<keyword evidence="9" id="KW-1185">Reference proteome</keyword>
<dbReference type="InterPro" id="IPR008271">
    <property type="entry name" value="Ser/Thr_kinase_AS"/>
</dbReference>
<keyword evidence="1" id="KW-0808">Transferase</keyword>
<comment type="similarity">
    <text evidence="5">Belongs to the protein kinase superfamily. Ser/Thr protein kinase family. GCN2 subfamily.</text>
</comment>
<sequence length="511" mass="59434">MVSKVDEDKNKLRLFFKERKFIDTVLGKVEIEEEIGQGGNALVFSAIWGRTQVAIKFLAEDCAIEATSRHKRFVTEVREVIKLSDSQAVVPIYFYDLLNVESSIFPYMIMKKYPYTLNAWKRKNEINQIDDVLPIVKNLLYCLDKIHSMNIVHRDLKPQNLLVDDDNDLVLADFGISWFDPEHYERLVKTEKKDRLANFAFSAPEQFQVKPETKPTMDLFALGQLIQWLITDDTVRGVGRTKLKSVHESFAPLDPLVDLLLQYDPINRPQNATEVSHLLDSALKPTEVRESEEDRVLNALRGFDEILRSTCPGKKGLIKITEKQKIDLIMSRLADQYNKLKLWWTQGSSDCPIDNIRLIDENIWLFDSSECLIEAIWVKRDHSYDHQYILLQCAAMPPFGIYENYGQKTEEAAWFMENYITRQEYDDGYAEINGGIEKLSNRAEIRIRELERDFLFVATFANPINVDTHRDNNREIVDNVYHFIKDAGEVDESQLKRLDKLQRHPISVMMS</sequence>
<evidence type="ECO:0000256" key="4">
    <source>
        <dbReference type="ARBA" id="ARBA00022840"/>
    </source>
</evidence>
<feature type="domain" description="Protein kinase" evidence="7">
    <location>
        <begin position="29"/>
        <end position="307"/>
    </location>
</feature>
<keyword evidence="2 6" id="KW-0547">Nucleotide-binding</keyword>
<name>A0ABX1YC29_9BACL</name>
<evidence type="ECO:0000313" key="8">
    <source>
        <dbReference type="EMBL" id="NOU78393.1"/>
    </source>
</evidence>
<dbReference type="Proteomes" id="UP000596857">
    <property type="component" value="Unassembled WGS sequence"/>
</dbReference>
<evidence type="ECO:0000259" key="7">
    <source>
        <dbReference type="PROSITE" id="PS50011"/>
    </source>
</evidence>
<evidence type="ECO:0000256" key="6">
    <source>
        <dbReference type="PROSITE-ProRule" id="PRU10141"/>
    </source>
</evidence>
<comment type="caution">
    <text evidence="8">The sequence shown here is derived from an EMBL/GenBank/DDBJ whole genome shotgun (WGS) entry which is preliminary data.</text>
</comment>
<dbReference type="InterPro" id="IPR017441">
    <property type="entry name" value="Protein_kinase_ATP_BS"/>
</dbReference>
<dbReference type="Gene3D" id="3.30.200.20">
    <property type="entry name" value="Phosphorylase Kinase, domain 1"/>
    <property type="match status" value="1"/>
</dbReference>
<dbReference type="InterPro" id="IPR011009">
    <property type="entry name" value="Kinase-like_dom_sf"/>
</dbReference>
<dbReference type="SUPFAM" id="SSF56112">
    <property type="entry name" value="Protein kinase-like (PK-like)"/>
    <property type="match status" value="1"/>
</dbReference>
<evidence type="ECO:0000256" key="2">
    <source>
        <dbReference type="ARBA" id="ARBA00022741"/>
    </source>
</evidence>
<evidence type="ECO:0000313" key="9">
    <source>
        <dbReference type="Proteomes" id="UP000596857"/>
    </source>
</evidence>
<dbReference type="SMART" id="SM00220">
    <property type="entry name" value="S_TKc"/>
    <property type="match status" value="1"/>
</dbReference>
<dbReference type="Pfam" id="PF00069">
    <property type="entry name" value="Pkinase"/>
    <property type="match status" value="1"/>
</dbReference>
<dbReference type="PROSITE" id="PS50011">
    <property type="entry name" value="PROTEIN_KINASE_DOM"/>
    <property type="match status" value="1"/>
</dbReference>
<dbReference type="RefSeq" id="WP_171716482.1">
    <property type="nucleotide sequence ID" value="NZ_WHOB01000018.1"/>
</dbReference>
<reference evidence="8 9" key="1">
    <citation type="submission" date="2019-10" db="EMBL/GenBank/DDBJ databases">
        <title>Description of Paenibacillus terricola sp. nov.</title>
        <authorList>
            <person name="Carlier A."/>
            <person name="Qi S."/>
        </authorList>
    </citation>
    <scope>NUCLEOTIDE SEQUENCE [LARGE SCALE GENOMIC DNA]</scope>
    <source>
        <strain evidence="8 9">LMG 31459</strain>
    </source>
</reference>
<gene>
    <name evidence="8" type="ORF">GC101_05810</name>
</gene>
<dbReference type="PANTHER" id="PTHR11042">
    <property type="entry name" value="EUKARYOTIC TRANSLATION INITIATION FACTOR 2-ALPHA KINASE EIF2-ALPHA KINASE -RELATED"/>
    <property type="match status" value="1"/>
</dbReference>